<proteinExistence type="predicted"/>
<dbReference type="EMBL" id="MN079186">
    <property type="protein sequence ID" value="QEA06941.1"/>
    <property type="molecule type" value="Genomic_DNA"/>
</dbReference>
<name>A0A5B8REB3_9ZZZZ</name>
<dbReference type="Pfam" id="PF10115">
    <property type="entry name" value="HlyU"/>
    <property type="match status" value="1"/>
</dbReference>
<dbReference type="AlphaFoldDB" id="A0A5B8REB3"/>
<evidence type="ECO:0000313" key="1">
    <source>
        <dbReference type="EMBL" id="QEA06941.1"/>
    </source>
</evidence>
<sequence>MLKGLWQRLRGGDGDAPVAVGGREEYNGFEIVAMPRKDGSAWRVAGEIRRPGAGDARPYVFVRADSYGEYEAAVSVSLAKGRRLIDENGESLFDPPATG</sequence>
<dbReference type="InterPro" id="IPR018772">
    <property type="entry name" value="Transcription_activator_HlyU"/>
</dbReference>
<protein>
    <submittedName>
        <fullName evidence="1">Uncharacterized protein</fullName>
    </submittedName>
</protein>
<accession>A0A5B8REB3</accession>
<organism evidence="1">
    <name type="scientific">uncultured organism</name>
    <dbReference type="NCBI Taxonomy" id="155900"/>
    <lineage>
        <taxon>unclassified sequences</taxon>
        <taxon>environmental samples</taxon>
    </lineage>
</organism>
<reference evidence="1" key="1">
    <citation type="submission" date="2019-06" db="EMBL/GenBank/DDBJ databases">
        <authorList>
            <person name="Murdoch R.W."/>
            <person name="Fathepure B."/>
        </authorList>
    </citation>
    <scope>NUCLEOTIDE SEQUENCE</scope>
</reference>
<gene>
    <name evidence="1" type="ORF">KBTEX_03284</name>
</gene>